<protein>
    <submittedName>
        <fullName evidence="3">FAD-dependent oxidoreductase</fullName>
    </submittedName>
</protein>
<evidence type="ECO:0000259" key="2">
    <source>
        <dbReference type="Pfam" id="PF01266"/>
    </source>
</evidence>
<dbReference type="Pfam" id="PF01266">
    <property type="entry name" value="DAO"/>
    <property type="match status" value="1"/>
</dbReference>
<evidence type="ECO:0000313" key="3">
    <source>
        <dbReference type="EMBL" id="KJV08609.1"/>
    </source>
</evidence>
<name>A0A0F3ISP7_9PROT</name>
<dbReference type="PANTHER" id="PTHR13847:SF287">
    <property type="entry name" value="FAD-DEPENDENT OXIDOREDUCTASE DOMAIN-CONTAINING PROTEIN 1"/>
    <property type="match status" value="1"/>
</dbReference>
<dbReference type="Gene3D" id="3.30.9.10">
    <property type="entry name" value="D-Amino Acid Oxidase, subunit A, domain 2"/>
    <property type="match status" value="1"/>
</dbReference>
<evidence type="ECO:0000313" key="4">
    <source>
        <dbReference type="Proteomes" id="UP000033774"/>
    </source>
</evidence>
<dbReference type="GO" id="GO:0005737">
    <property type="term" value="C:cytoplasm"/>
    <property type="evidence" value="ECO:0007669"/>
    <property type="project" value="TreeGrafter"/>
</dbReference>
<reference evidence="3 4" key="1">
    <citation type="submission" date="2015-03" db="EMBL/GenBank/DDBJ databases">
        <title>Draft genome sequence of Elstera litoralis.</title>
        <authorList>
            <person name="Rahalkar M.C."/>
            <person name="Dhakephalkar P.K."/>
            <person name="Pore S.D."/>
            <person name="Arora P."/>
            <person name="Kapse N.G."/>
            <person name="Pandit P.S."/>
        </authorList>
    </citation>
    <scope>NUCLEOTIDE SEQUENCE [LARGE SCALE GENOMIC DNA]</scope>
    <source>
        <strain evidence="3 4">Dia-1</strain>
    </source>
</reference>
<evidence type="ECO:0000256" key="1">
    <source>
        <dbReference type="ARBA" id="ARBA00023002"/>
    </source>
</evidence>
<organism evidence="3 4">
    <name type="scientific">Elstera litoralis</name>
    <dbReference type="NCBI Taxonomy" id="552518"/>
    <lineage>
        <taxon>Bacteria</taxon>
        <taxon>Pseudomonadati</taxon>
        <taxon>Pseudomonadota</taxon>
        <taxon>Alphaproteobacteria</taxon>
        <taxon>Rhodospirillales</taxon>
        <taxon>Rhodospirillaceae</taxon>
        <taxon>Elstera</taxon>
    </lineage>
</organism>
<dbReference type="InterPro" id="IPR006076">
    <property type="entry name" value="FAD-dep_OxRdtase"/>
</dbReference>
<dbReference type="OrthoDB" id="7421214at2"/>
<dbReference type="AlphaFoldDB" id="A0A0F3ISP7"/>
<dbReference type="PANTHER" id="PTHR13847">
    <property type="entry name" value="SARCOSINE DEHYDROGENASE-RELATED"/>
    <property type="match status" value="1"/>
</dbReference>
<sequence length="372" mass="39264">MSEMRNARPRVAIIGAGMAGASLAYELADAAEVLLLERESHPGYHTTGRSAAMFTETYGPAPVRALTRASRDFYENPPENFISVPILTPRGVILVADASQEALIAETLAAGATHRLTPAEAEAQAPILRGDRLIGAVAEPGARAIDVDALLQAYLRGVKARGGRLLCEAEVTALDRDGAGWRVTTPAGVFPVDTIVNASGAWGDKIAELAGVSKLGLVPKRRTAILIDAPSDPQAWPMLIDMAEAWYIKPDAGLLLASPADATPVEPQDAQPDEMDIAICVDRIETATKLQVKHIRHKWAGLRSFVGDGVPVAGFDKTVPGFFWLIGQGGYGIQTASALARLSAALILGAPIPADLKAEGVIPAELAPTRLR</sequence>
<proteinExistence type="predicted"/>
<comment type="caution">
    <text evidence="3">The sequence shown here is derived from an EMBL/GenBank/DDBJ whole genome shotgun (WGS) entry which is preliminary data.</text>
</comment>
<keyword evidence="1" id="KW-0560">Oxidoreductase</keyword>
<dbReference type="SUPFAM" id="SSF51905">
    <property type="entry name" value="FAD/NAD(P)-binding domain"/>
    <property type="match status" value="1"/>
</dbReference>
<dbReference type="InterPro" id="IPR036188">
    <property type="entry name" value="FAD/NAD-bd_sf"/>
</dbReference>
<dbReference type="Gene3D" id="3.50.50.60">
    <property type="entry name" value="FAD/NAD(P)-binding domain"/>
    <property type="match status" value="1"/>
</dbReference>
<dbReference type="Proteomes" id="UP000033774">
    <property type="component" value="Unassembled WGS sequence"/>
</dbReference>
<feature type="domain" description="FAD dependent oxidoreductase" evidence="2">
    <location>
        <begin position="10"/>
        <end position="346"/>
    </location>
</feature>
<dbReference type="GO" id="GO:0016491">
    <property type="term" value="F:oxidoreductase activity"/>
    <property type="evidence" value="ECO:0007669"/>
    <property type="project" value="UniProtKB-KW"/>
</dbReference>
<keyword evidence="4" id="KW-1185">Reference proteome</keyword>
<accession>A0A0F3ISP7</accession>
<gene>
    <name evidence="3" type="ORF">VZ95_16700</name>
</gene>
<dbReference type="EMBL" id="LAJY01000519">
    <property type="protein sequence ID" value="KJV08609.1"/>
    <property type="molecule type" value="Genomic_DNA"/>
</dbReference>